<comment type="caution">
    <text evidence="2">The sequence shown here is derived from an EMBL/GenBank/DDBJ whole genome shotgun (WGS) entry which is preliminary data.</text>
</comment>
<feature type="compositionally biased region" description="Basic and acidic residues" evidence="1">
    <location>
        <begin position="63"/>
        <end position="79"/>
    </location>
</feature>
<gene>
    <name evidence="2" type="ORF">Tco_0769484</name>
</gene>
<evidence type="ECO:0000313" key="3">
    <source>
        <dbReference type="Proteomes" id="UP001151760"/>
    </source>
</evidence>
<evidence type="ECO:0000256" key="1">
    <source>
        <dbReference type="SAM" id="MobiDB-lite"/>
    </source>
</evidence>
<feature type="compositionally biased region" description="Polar residues" evidence="1">
    <location>
        <begin position="45"/>
        <end position="55"/>
    </location>
</feature>
<dbReference type="EMBL" id="BQNB010011151">
    <property type="protein sequence ID" value="GJS86848.1"/>
    <property type="molecule type" value="Genomic_DNA"/>
</dbReference>
<protein>
    <submittedName>
        <fullName evidence="2">Uncharacterized protein</fullName>
    </submittedName>
</protein>
<name>A0ABQ4Z9K7_9ASTR</name>
<sequence length="539" mass="63762">MLISDAFLTKEIRATDDYKEYETVFVNVVVPMNQPQPGKKRKQSAGETSSPQKSLKVTIKQKQVVEGEKDKESYADKFDASMIHNDDDDSGDRIEPGSHKEHPEVVVDDDDNKEEKKDKKKDDEMGSLENKTEKMRQGHMIRDMERKCVTTDEFWKVNGKVDQVLHEIRDAFQAEVPALISKEFDAQAPQIIEELFKNYVQNNVIQVHPTISTSTETTSSADLQQQLMMNFTHNDMMTDKRMMLLLRGRKELQNTRLLREWDTWEEETIIDEDEVIPEDETPELITEFQNVDKRVPTIFGRARMEATLNDMLSNQFRNAKEYAYHLEKVTNFMENHIFWETRQEDIRRQLPKPLEKKYILSLHKIHAELFPEADLEEKMNRWVRKEFKNFNEDARLSIQHWKDSWHKRVYKQNQRKVRDNPEDYFSNHKNTENKKVNYRETKLMNSLITFIRSRVIWERVHDFQLGIESYQIKVNLTAPTLTFPGIGAHEPYSIVDKPTTGLIYLNSKDEKRVMYLMEIVKFCDATLEKVLKEVKLKIF</sequence>
<accession>A0ABQ4Z9K7</accession>
<feature type="compositionally biased region" description="Basic and acidic residues" evidence="1">
    <location>
        <begin position="91"/>
        <end position="105"/>
    </location>
</feature>
<feature type="region of interest" description="Disordered" evidence="1">
    <location>
        <begin position="31"/>
        <end position="136"/>
    </location>
</feature>
<dbReference type="Proteomes" id="UP001151760">
    <property type="component" value="Unassembled WGS sequence"/>
</dbReference>
<feature type="compositionally biased region" description="Basic and acidic residues" evidence="1">
    <location>
        <begin position="113"/>
        <end position="136"/>
    </location>
</feature>
<evidence type="ECO:0000313" key="2">
    <source>
        <dbReference type="EMBL" id="GJS86848.1"/>
    </source>
</evidence>
<reference evidence="2" key="1">
    <citation type="journal article" date="2022" name="Int. J. Mol. Sci.">
        <title>Draft Genome of Tanacetum Coccineum: Genomic Comparison of Closely Related Tanacetum-Family Plants.</title>
        <authorList>
            <person name="Yamashiro T."/>
            <person name="Shiraishi A."/>
            <person name="Nakayama K."/>
            <person name="Satake H."/>
        </authorList>
    </citation>
    <scope>NUCLEOTIDE SEQUENCE</scope>
</reference>
<reference evidence="2" key="2">
    <citation type="submission" date="2022-01" db="EMBL/GenBank/DDBJ databases">
        <authorList>
            <person name="Yamashiro T."/>
            <person name="Shiraishi A."/>
            <person name="Satake H."/>
            <person name="Nakayama K."/>
        </authorList>
    </citation>
    <scope>NUCLEOTIDE SEQUENCE</scope>
</reference>
<organism evidence="2 3">
    <name type="scientific">Tanacetum coccineum</name>
    <dbReference type="NCBI Taxonomy" id="301880"/>
    <lineage>
        <taxon>Eukaryota</taxon>
        <taxon>Viridiplantae</taxon>
        <taxon>Streptophyta</taxon>
        <taxon>Embryophyta</taxon>
        <taxon>Tracheophyta</taxon>
        <taxon>Spermatophyta</taxon>
        <taxon>Magnoliopsida</taxon>
        <taxon>eudicotyledons</taxon>
        <taxon>Gunneridae</taxon>
        <taxon>Pentapetalae</taxon>
        <taxon>asterids</taxon>
        <taxon>campanulids</taxon>
        <taxon>Asterales</taxon>
        <taxon>Asteraceae</taxon>
        <taxon>Asteroideae</taxon>
        <taxon>Anthemideae</taxon>
        <taxon>Anthemidinae</taxon>
        <taxon>Tanacetum</taxon>
    </lineage>
</organism>
<proteinExistence type="predicted"/>
<keyword evidence="3" id="KW-1185">Reference proteome</keyword>